<accession>A0ABX3FAC1</accession>
<organism evidence="2 3">
    <name type="scientific">Vibrio ponticus</name>
    <dbReference type="NCBI Taxonomy" id="265668"/>
    <lineage>
        <taxon>Bacteria</taxon>
        <taxon>Pseudomonadati</taxon>
        <taxon>Pseudomonadota</taxon>
        <taxon>Gammaproteobacteria</taxon>
        <taxon>Vibrionales</taxon>
        <taxon>Vibrionaceae</taxon>
        <taxon>Vibrio</taxon>
    </lineage>
</organism>
<dbReference type="Proteomes" id="UP000186206">
    <property type="component" value="Unassembled WGS sequence"/>
</dbReference>
<name>A0ABX3FAC1_9VIBR</name>
<feature type="domain" description="DUF6602" evidence="1">
    <location>
        <begin position="23"/>
        <end position="116"/>
    </location>
</feature>
<dbReference type="CDD" id="cd21173">
    <property type="entry name" value="NucC-like"/>
    <property type="match status" value="1"/>
</dbReference>
<comment type="caution">
    <text evidence="2">The sequence shown here is derived from an EMBL/GenBank/DDBJ whole genome shotgun (WGS) entry which is preliminary data.</text>
</comment>
<dbReference type="InterPro" id="IPR046537">
    <property type="entry name" value="DUF6602"/>
</dbReference>
<dbReference type="Pfam" id="PF20247">
    <property type="entry name" value="DUF6602"/>
    <property type="match status" value="1"/>
</dbReference>
<keyword evidence="3" id="KW-1185">Reference proteome</keyword>
<dbReference type="EMBL" id="MJMI01000142">
    <property type="protein sequence ID" value="OLQ85535.1"/>
    <property type="molecule type" value="Genomic_DNA"/>
</dbReference>
<dbReference type="RefSeq" id="WP_075652415.1">
    <property type="nucleotide sequence ID" value="NZ_MJMI01000142.1"/>
</dbReference>
<reference evidence="2 3" key="1">
    <citation type="submission" date="2016-09" db="EMBL/GenBank/DDBJ databases">
        <title>Genomic Taxonomy of the Vibrionaceae.</title>
        <authorList>
            <person name="Gonzalez-Castillo A."/>
            <person name="Gomez-Gil B."/>
            <person name="Enciso-Ibarra K."/>
        </authorList>
    </citation>
    <scope>NUCLEOTIDE SEQUENCE [LARGE SCALE GENOMIC DNA]</scope>
    <source>
        <strain evidence="2 3">CAIM 1731</strain>
    </source>
</reference>
<sequence>MSVSRFYQIEQEVLLLEAEKVSLFTSHNPSIGSYRESILKDFVRKFIPKSLQVKSGFIAGNNNQNKISDDQSRQIDILIYDNDNYTALLETNDFSVVRPEAVLGCVEVKSTLTFYKKYSPNKSNLTNADYPLGGGRNPAYRWDGTLIDALKNIKAAAQVCRTKDTTYYSGVLAYTANFDPIKLYRALDNEELQEQLDLKHLNELPMNICVVGKFIVSFSHMEMFKEKGSPEYEVYHDKYESYYNEISVSGDDFQYPLQFFSVHAHNQISFLHSGKAGDNVGLFSAIGASVKFRVEHFRLLSDGR</sequence>
<gene>
    <name evidence="2" type="ORF">BIY21_04665</name>
</gene>
<evidence type="ECO:0000313" key="3">
    <source>
        <dbReference type="Proteomes" id="UP000186206"/>
    </source>
</evidence>
<protein>
    <recommendedName>
        <fullName evidence="1">DUF6602 domain-containing protein</fullName>
    </recommendedName>
</protein>
<evidence type="ECO:0000259" key="1">
    <source>
        <dbReference type="Pfam" id="PF20247"/>
    </source>
</evidence>
<proteinExistence type="predicted"/>
<evidence type="ECO:0000313" key="2">
    <source>
        <dbReference type="EMBL" id="OLQ85535.1"/>
    </source>
</evidence>